<dbReference type="EC" id="3.2.1.52" evidence="3"/>
<evidence type="ECO:0000256" key="7">
    <source>
        <dbReference type="SAM" id="SignalP"/>
    </source>
</evidence>
<organism evidence="9 10">
    <name type="scientific">Krasilnikovia cinnamomea</name>
    <dbReference type="NCBI Taxonomy" id="349313"/>
    <lineage>
        <taxon>Bacteria</taxon>
        <taxon>Bacillati</taxon>
        <taxon>Actinomycetota</taxon>
        <taxon>Actinomycetes</taxon>
        <taxon>Micromonosporales</taxon>
        <taxon>Micromonosporaceae</taxon>
        <taxon>Krasilnikovia</taxon>
    </lineage>
</organism>
<dbReference type="GO" id="GO:0009254">
    <property type="term" value="P:peptidoglycan turnover"/>
    <property type="evidence" value="ECO:0007669"/>
    <property type="project" value="TreeGrafter"/>
</dbReference>
<evidence type="ECO:0000256" key="3">
    <source>
        <dbReference type="ARBA" id="ARBA00012663"/>
    </source>
</evidence>
<dbReference type="EMBL" id="SHKY01000001">
    <property type="protein sequence ID" value="RZU52735.1"/>
    <property type="molecule type" value="Genomic_DNA"/>
</dbReference>
<evidence type="ECO:0000256" key="1">
    <source>
        <dbReference type="ARBA" id="ARBA00001231"/>
    </source>
</evidence>
<dbReference type="GO" id="GO:0005975">
    <property type="term" value="P:carbohydrate metabolic process"/>
    <property type="evidence" value="ECO:0007669"/>
    <property type="project" value="InterPro"/>
</dbReference>
<dbReference type="Gene3D" id="3.20.20.300">
    <property type="entry name" value="Glycoside hydrolase, family 3, N-terminal domain"/>
    <property type="match status" value="1"/>
</dbReference>
<feature type="chain" id="PRO_5039649695" description="beta-N-acetylhexosaminidase" evidence="7">
    <location>
        <begin position="25"/>
        <end position="574"/>
    </location>
</feature>
<feature type="domain" description="Glycoside hydrolase family 3 N-terminal" evidence="8">
    <location>
        <begin position="103"/>
        <end position="414"/>
    </location>
</feature>
<keyword evidence="4" id="KW-0378">Hydrolase</keyword>
<dbReference type="InterPro" id="IPR017853">
    <property type="entry name" value="GH"/>
</dbReference>
<comment type="catalytic activity">
    <reaction evidence="1">
        <text>Hydrolysis of terminal non-reducing N-acetyl-D-hexosamine residues in N-acetyl-beta-D-hexosaminides.</text>
        <dbReference type="EC" id="3.2.1.52"/>
    </reaction>
</comment>
<dbReference type="InterPro" id="IPR036962">
    <property type="entry name" value="Glyco_hydro_3_N_sf"/>
</dbReference>
<dbReference type="PANTHER" id="PTHR30480:SF13">
    <property type="entry name" value="BETA-HEXOSAMINIDASE"/>
    <property type="match status" value="1"/>
</dbReference>
<protein>
    <recommendedName>
        <fullName evidence="3">beta-N-acetylhexosaminidase</fullName>
        <ecNumber evidence="3">3.2.1.52</ecNumber>
    </recommendedName>
</protein>
<evidence type="ECO:0000259" key="8">
    <source>
        <dbReference type="Pfam" id="PF00933"/>
    </source>
</evidence>
<keyword evidence="7" id="KW-0732">Signal</keyword>
<feature type="region of interest" description="Disordered" evidence="6">
    <location>
        <begin position="27"/>
        <end position="50"/>
    </location>
</feature>
<feature type="signal peptide" evidence="7">
    <location>
        <begin position="1"/>
        <end position="24"/>
    </location>
</feature>
<accession>A0A4Q7ZQK1</accession>
<evidence type="ECO:0000256" key="2">
    <source>
        <dbReference type="ARBA" id="ARBA00005336"/>
    </source>
</evidence>
<dbReference type="InterPro" id="IPR001764">
    <property type="entry name" value="Glyco_hydro_3_N"/>
</dbReference>
<name>A0A4Q7ZQK1_9ACTN</name>
<evidence type="ECO:0000256" key="5">
    <source>
        <dbReference type="ARBA" id="ARBA00023295"/>
    </source>
</evidence>
<evidence type="ECO:0000256" key="4">
    <source>
        <dbReference type="ARBA" id="ARBA00022801"/>
    </source>
</evidence>
<dbReference type="GO" id="GO:0004563">
    <property type="term" value="F:beta-N-acetylhexosaminidase activity"/>
    <property type="evidence" value="ECO:0007669"/>
    <property type="project" value="UniProtKB-EC"/>
</dbReference>
<comment type="similarity">
    <text evidence="2">Belongs to the glycosyl hydrolase 3 family.</text>
</comment>
<dbReference type="OrthoDB" id="9805821at2"/>
<gene>
    <name evidence="9" type="ORF">EV385_4616</name>
</gene>
<sequence length="574" mass="57826">MTPVRKVFRIASALPLVLLAAACGDDPAPPASAPSATPSTAAAPSAQAPAGDPAARAAAVAAKLTDEDLAGQVLMPYAYGNSATEVDKVSAAGNQRIGGVNTPAEMVTKFRLGGLILVGFTAGDPTADTNPATNVENPRQVRALTAGLQSAAARTPAQVPLLIGTDQEYGVVTRVTDGVTMLPSAMGFGAARQPRLTEAAWRAAGTELAAMGITVDFAPVADTLGSRGSSVIGSRSYGDDPKANGAQVAAAVRGLQDAGVAAALKHFPGHGHTTGDSHDELPVVAQSRSALQRQDWPPFAAGIDAGAGVVMSGHLDLTAIDPGVPATFSRKIMTDVLRGQLKFTGVAVTDAMNMAPAKKWPAGEAAVRALNAGNDVLLMPPDIAAARDGILAGLKDASLPRPRLVEAVTRILTLKFRAAGKSQPELSVLGSAEHQRAVLAADAASITVLRGRCSGPLVSGPVTVTASGGRELARGTLETALRDAGVRVQPSGGTVIHLAGFGDRKTDLSADAALTVGMDAPYLLPAAGSPTVVATYSSSKLSLTALAAVIAGKAKAPGRSPVAVAGLPRSACAD</sequence>
<evidence type="ECO:0000256" key="6">
    <source>
        <dbReference type="SAM" id="MobiDB-lite"/>
    </source>
</evidence>
<dbReference type="Proteomes" id="UP000292564">
    <property type="component" value="Unassembled WGS sequence"/>
</dbReference>
<dbReference type="PANTHER" id="PTHR30480">
    <property type="entry name" value="BETA-HEXOSAMINIDASE-RELATED"/>
    <property type="match status" value="1"/>
</dbReference>
<dbReference type="PROSITE" id="PS51257">
    <property type="entry name" value="PROKAR_LIPOPROTEIN"/>
    <property type="match status" value="1"/>
</dbReference>
<dbReference type="SUPFAM" id="SSF51445">
    <property type="entry name" value="(Trans)glycosidases"/>
    <property type="match status" value="1"/>
</dbReference>
<dbReference type="InterPro" id="IPR050226">
    <property type="entry name" value="NagZ_Beta-hexosaminidase"/>
</dbReference>
<evidence type="ECO:0000313" key="10">
    <source>
        <dbReference type="Proteomes" id="UP000292564"/>
    </source>
</evidence>
<keyword evidence="10" id="KW-1185">Reference proteome</keyword>
<feature type="compositionally biased region" description="Low complexity" evidence="6">
    <location>
        <begin position="33"/>
        <end position="50"/>
    </location>
</feature>
<proteinExistence type="inferred from homology"/>
<dbReference type="Pfam" id="PF00933">
    <property type="entry name" value="Glyco_hydro_3"/>
    <property type="match status" value="1"/>
</dbReference>
<dbReference type="AlphaFoldDB" id="A0A4Q7ZQK1"/>
<evidence type="ECO:0000313" key="9">
    <source>
        <dbReference type="EMBL" id="RZU52735.1"/>
    </source>
</evidence>
<comment type="caution">
    <text evidence="9">The sequence shown here is derived from an EMBL/GenBank/DDBJ whole genome shotgun (WGS) entry which is preliminary data.</text>
</comment>
<dbReference type="RefSeq" id="WP_130511315.1">
    <property type="nucleotide sequence ID" value="NZ_SHKY01000001.1"/>
</dbReference>
<reference evidence="9 10" key="1">
    <citation type="submission" date="2019-02" db="EMBL/GenBank/DDBJ databases">
        <title>Sequencing the genomes of 1000 actinobacteria strains.</title>
        <authorList>
            <person name="Klenk H.-P."/>
        </authorList>
    </citation>
    <scope>NUCLEOTIDE SEQUENCE [LARGE SCALE GENOMIC DNA]</scope>
    <source>
        <strain evidence="9 10">DSM 45162</strain>
    </source>
</reference>
<keyword evidence="5" id="KW-0326">Glycosidase</keyword>